<sequence length="516" mass="57676">MRRKTKIIITTLLFLVPLFINESLSKSVFYKDVFFYADSIVANHIIQFGHVPIFSTKTISNNSLIYWGKTSTRQSQPILPIFVSMTSLITDSPSHIFYSSLPLYLVRGLFYYILARNFSSAKISIPIAFAGMIGPQSSPINTGARALDSIFFLIVIWLSVYSFRTQESKLPGAILLPITLWSLLFLYPRAFMEAAIFSILSAAALYKIKGRVAWGGLITIICGVWVIFYIPFNVYAFYASDILLFITGSGNLLSSASSTVLSTALKRPRYGLIAIIPLFLLGLLGGIKVLFDIKNWFLENDPIQYAKIPMFLWGVSSIIFSLMHIATGQIWLVSRYIPISLPLATIAVSIGLQDISLGLSERVNGRVVLNILLIMIVSSVFLSYTFIAGSAWTNIHTYSSQEIESAEWINNNSNEIIISDLSQGALLAQNSHTARYPLNQSSVHGIFYSQNMSKFNIETEAGIFLLNREMTTDGFFIPSYPRRPISTEHYNTIIYKSNVIYSNGDSRVIDSKNDAS</sequence>
<proteinExistence type="predicted"/>
<keyword evidence="1" id="KW-1133">Transmembrane helix</keyword>
<gene>
    <name evidence="2" type="ORF">EGH23_17445</name>
</gene>
<evidence type="ECO:0000256" key="1">
    <source>
        <dbReference type="SAM" id="Phobius"/>
    </source>
</evidence>
<feature type="transmembrane region" description="Helical" evidence="1">
    <location>
        <begin position="339"/>
        <end position="359"/>
    </location>
</feature>
<keyword evidence="1" id="KW-0472">Membrane</keyword>
<feature type="transmembrane region" description="Helical" evidence="1">
    <location>
        <begin position="371"/>
        <end position="392"/>
    </location>
</feature>
<organism evidence="2 3">
    <name type="scientific">Haloarcula nitratireducens</name>
    <dbReference type="NCBI Taxonomy" id="2487749"/>
    <lineage>
        <taxon>Archaea</taxon>
        <taxon>Methanobacteriati</taxon>
        <taxon>Methanobacteriota</taxon>
        <taxon>Stenosarchaea group</taxon>
        <taxon>Halobacteria</taxon>
        <taxon>Halobacteriales</taxon>
        <taxon>Haloarculaceae</taxon>
        <taxon>Haloarcula</taxon>
    </lineage>
</organism>
<evidence type="ECO:0000313" key="3">
    <source>
        <dbReference type="Proteomes" id="UP001430455"/>
    </source>
</evidence>
<dbReference type="EMBL" id="RKLT01000009">
    <property type="protein sequence ID" value="MBX0296665.1"/>
    <property type="molecule type" value="Genomic_DNA"/>
</dbReference>
<feature type="transmembrane region" description="Helical" evidence="1">
    <location>
        <begin position="146"/>
        <end position="164"/>
    </location>
</feature>
<feature type="transmembrane region" description="Helical" evidence="1">
    <location>
        <begin position="242"/>
        <end position="265"/>
    </location>
</feature>
<dbReference type="Proteomes" id="UP001430455">
    <property type="component" value="Unassembled WGS sequence"/>
</dbReference>
<feature type="transmembrane region" description="Helical" evidence="1">
    <location>
        <begin position="272"/>
        <end position="291"/>
    </location>
</feature>
<keyword evidence="3" id="KW-1185">Reference proteome</keyword>
<evidence type="ECO:0000313" key="2">
    <source>
        <dbReference type="EMBL" id="MBX0296665.1"/>
    </source>
</evidence>
<evidence type="ECO:0008006" key="4">
    <source>
        <dbReference type="Google" id="ProtNLM"/>
    </source>
</evidence>
<name>A0AAW4PGU9_9EURY</name>
<feature type="transmembrane region" description="Helical" evidence="1">
    <location>
        <begin position="311"/>
        <end position="332"/>
    </location>
</feature>
<accession>A0AAW4PGU9</accession>
<comment type="caution">
    <text evidence="2">The sequence shown here is derived from an EMBL/GenBank/DDBJ whole genome shotgun (WGS) entry which is preliminary data.</text>
</comment>
<dbReference type="AlphaFoldDB" id="A0AAW4PGU9"/>
<protein>
    <recommendedName>
        <fullName evidence="4">Glycosyltransferase RgtA/B/C/D-like domain-containing protein</fullName>
    </recommendedName>
</protein>
<reference evidence="2 3" key="1">
    <citation type="submission" date="2021-06" db="EMBL/GenBank/DDBJ databases">
        <title>Halomicroarcula sp. a new haloarchaeum isolated from saline soil.</title>
        <authorList>
            <person name="Duran-Viseras A."/>
            <person name="Sanchez-Porro C."/>
            <person name="Ventosa A."/>
        </authorList>
    </citation>
    <scope>NUCLEOTIDE SEQUENCE [LARGE SCALE GENOMIC DNA]</scope>
    <source>
        <strain evidence="2 3">F27</strain>
    </source>
</reference>
<dbReference type="RefSeq" id="WP_220581258.1">
    <property type="nucleotide sequence ID" value="NZ_RKLT01000009.1"/>
</dbReference>
<feature type="transmembrane region" description="Helical" evidence="1">
    <location>
        <begin position="212"/>
        <end position="230"/>
    </location>
</feature>
<keyword evidence="1" id="KW-0812">Transmembrane</keyword>